<dbReference type="InterPro" id="IPR020472">
    <property type="entry name" value="WD40_PAC1"/>
</dbReference>
<dbReference type="InterPro" id="IPR051510">
    <property type="entry name" value="SKI8"/>
</dbReference>
<evidence type="ECO:0000259" key="4">
    <source>
        <dbReference type="Pfam" id="PF08662"/>
    </source>
</evidence>
<feature type="repeat" description="WD" evidence="3">
    <location>
        <begin position="184"/>
        <end position="225"/>
    </location>
</feature>
<feature type="repeat" description="WD" evidence="3">
    <location>
        <begin position="226"/>
        <end position="267"/>
    </location>
</feature>
<evidence type="ECO:0000256" key="2">
    <source>
        <dbReference type="ARBA" id="ARBA00022737"/>
    </source>
</evidence>
<sequence length="307" mass="33255">MQAYRVQSVKEEAHSDGVWSVAWSKGSLITGSVDASIKIWKGEALENSQTFDGHRLGVISVVTEKSGKYACSSSMDSMIRVWDLSKGTAVNTIEAAPAWTLDFSPDGRFIATGSQVNKCHRSANTGSVNVYGVESGKIEQSFDIQKKTFILTVAYSPNGRYLAAGGQDGSVAIFDVATSVKTSLEGHSMSVRSVAFTTDSERLLTASDDKHINVYDVKQGALIKTLSGHGSFVLSLDVSPTGLTFASSSTDRQIKIWELSTLECIHTFEEHKDQVWDIAYDETGAKLASVSDDHSIRVYTCPTDTSK</sequence>
<dbReference type="Pfam" id="PF08662">
    <property type="entry name" value="eIF2A"/>
    <property type="match status" value="1"/>
</dbReference>
<dbReference type="CDD" id="cd00200">
    <property type="entry name" value="WD40"/>
    <property type="match status" value="1"/>
</dbReference>
<keyword evidence="6" id="KW-1185">Reference proteome</keyword>
<evidence type="ECO:0000256" key="3">
    <source>
        <dbReference type="PROSITE-ProRule" id="PRU00221"/>
    </source>
</evidence>
<dbReference type="PANTHER" id="PTHR44090">
    <property type="entry name" value="WD REPEAT-CONTAINING PROTEIN 61"/>
    <property type="match status" value="1"/>
</dbReference>
<evidence type="ECO:0000313" key="5">
    <source>
        <dbReference type="EMBL" id="KAL0491830.1"/>
    </source>
</evidence>
<feature type="domain" description="Translation initiation factor beta propellor-like" evidence="4">
    <location>
        <begin position="10"/>
        <end position="116"/>
    </location>
</feature>
<dbReference type="AlphaFoldDB" id="A0AAW2ZQU7"/>
<reference evidence="5 6" key="1">
    <citation type="submission" date="2024-03" db="EMBL/GenBank/DDBJ databases">
        <title>The Acrasis kona genome and developmental transcriptomes reveal deep origins of eukaryotic multicellular pathways.</title>
        <authorList>
            <person name="Sheikh S."/>
            <person name="Fu C.-J."/>
            <person name="Brown M.W."/>
            <person name="Baldauf S.L."/>
        </authorList>
    </citation>
    <scope>NUCLEOTIDE SEQUENCE [LARGE SCALE GENOMIC DNA]</scope>
    <source>
        <strain evidence="5 6">ATCC MYA-3509</strain>
    </source>
</reference>
<feature type="repeat" description="WD" evidence="3">
    <location>
        <begin position="51"/>
        <end position="92"/>
    </location>
</feature>
<keyword evidence="2" id="KW-0677">Repeat</keyword>
<dbReference type="InterPro" id="IPR036322">
    <property type="entry name" value="WD40_repeat_dom_sf"/>
</dbReference>
<proteinExistence type="predicted"/>
<evidence type="ECO:0000313" key="6">
    <source>
        <dbReference type="Proteomes" id="UP001431209"/>
    </source>
</evidence>
<dbReference type="Pfam" id="PF00400">
    <property type="entry name" value="WD40"/>
    <property type="match status" value="4"/>
</dbReference>
<comment type="caution">
    <text evidence="5">The sequence shown here is derived from an EMBL/GenBank/DDBJ whole genome shotgun (WGS) entry which is preliminary data.</text>
</comment>
<dbReference type="InterPro" id="IPR013979">
    <property type="entry name" value="TIF_beta_prop-like"/>
</dbReference>
<protein>
    <submittedName>
        <fullName evidence="5">WD repeat-containing protein</fullName>
    </submittedName>
</protein>
<dbReference type="PRINTS" id="PR00320">
    <property type="entry name" value="GPROTEINBRPT"/>
</dbReference>
<dbReference type="PROSITE" id="PS50294">
    <property type="entry name" value="WD_REPEATS_REGION"/>
    <property type="match status" value="5"/>
</dbReference>
<dbReference type="SUPFAM" id="SSF50978">
    <property type="entry name" value="WD40 repeat-like"/>
    <property type="match status" value="1"/>
</dbReference>
<dbReference type="PROSITE" id="PS50082">
    <property type="entry name" value="WD_REPEATS_2"/>
    <property type="match status" value="6"/>
</dbReference>
<gene>
    <name evidence="5" type="ORF">AKO1_010232</name>
</gene>
<dbReference type="Gene3D" id="2.130.10.10">
    <property type="entry name" value="YVTN repeat-like/Quinoprotein amine dehydrogenase"/>
    <property type="match status" value="1"/>
</dbReference>
<feature type="repeat" description="WD" evidence="3">
    <location>
        <begin position="11"/>
        <end position="50"/>
    </location>
</feature>
<dbReference type="InterPro" id="IPR001680">
    <property type="entry name" value="WD40_rpt"/>
</dbReference>
<organism evidence="5 6">
    <name type="scientific">Acrasis kona</name>
    <dbReference type="NCBI Taxonomy" id="1008807"/>
    <lineage>
        <taxon>Eukaryota</taxon>
        <taxon>Discoba</taxon>
        <taxon>Heterolobosea</taxon>
        <taxon>Tetramitia</taxon>
        <taxon>Eutetramitia</taxon>
        <taxon>Acrasidae</taxon>
        <taxon>Acrasis</taxon>
    </lineage>
</organism>
<dbReference type="EMBL" id="JAOPGA020001865">
    <property type="protein sequence ID" value="KAL0491830.1"/>
    <property type="molecule type" value="Genomic_DNA"/>
</dbReference>
<dbReference type="Proteomes" id="UP001431209">
    <property type="component" value="Unassembled WGS sequence"/>
</dbReference>
<dbReference type="InterPro" id="IPR015943">
    <property type="entry name" value="WD40/YVTN_repeat-like_dom_sf"/>
</dbReference>
<dbReference type="InterPro" id="IPR019775">
    <property type="entry name" value="WD40_repeat_CS"/>
</dbReference>
<evidence type="ECO:0000256" key="1">
    <source>
        <dbReference type="ARBA" id="ARBA00022574"/>
    </source>
</evidence>
<feature type="repeat" description="WD" evidence="3">
    <location>
        <begin position="268"/>
        <end position="307"/>
    </location>
</feature>
<accession>A0AAW2ZQU7</accession>
<name>A0AAW2ZQU7_9EUKA</name>
<dbReference type="PROSITE" id="PS00678">
    <property type="entry name" value="WD_REPEATS_1"/>
    <property type="match status" value="1"/>
</dbReference>
<feature type="repeat" description="WD" evidence="3">
    <location>
        <begin position="150"/>
        <end position="184"/>
    </location>
</feature>
<keyword evidence="1 3" id="KW-0853">WD repeat</keyword>
<dbReference type="GO" id="GO:0016593">
    <property type="term" value="C:Cdc73/Paf1 complex"/>
    <property type="evidence" value="ECO:0007669"/>
    <property type="project" value="TreeGrafter"/>
</dbReference>
<dbReference type="SMART" id="SM00320">
    <property type="entry name" value="WD40"/>
    <property type="match status" value="7"/>
</dbReference>
<dbReference type="PANTHER" id="PTHR44090:SF1">
    <property type="entry name" value="SUPERKILLER COMPLEX PROTEIN 8"/>
    <property type="match status" value="1"/>
</dbReference>